<protein>
    <recommendedName>
        <fullName evidence="3">polynucleotide adenylyltransferase</fullName>
        <ecNumber evidence="3">2.7.7.19</ecNumber>
    </recommendedName>
</protein>
<evidence type="ECO:0000313" key="11">
    <source>
        <dbReference type="Proteomes" id="UP000887572"/>
    </source>
</evidence>
<keyword evidence="4" id="KW-0507">mRNA processing</keyword>
<dbReference type="PANTHER" id="PTHR10682:SF10">
    <property type="entry name" value="POLYNUCLEOTIDE ADENYLYLTRANSFERASE"/>
    <property type="match status" value="1"/>
</dbReference>
<sequence length="299" mass="35074">MLHKLLEESYFDEGNYEIDDKKRTELKRHLEEELFLTDDDDDSAFRILNKIEALNKFDESAAKNAHLNGNIASAEVRAKSTMNRQKMEQINAILTVLWNHAIQLKVIELLLTRKEMFKMHRLDESVMNGRTLSNFRTIHAYVELWAKDKNLFNGQLNSQMIILMLTKVLLLFPGETSVPFLLEKFFLIYSLWDWPKPLQLTEIDYEKKGEFLLWSPAREWFDGQQEKGDRKVWLGMPIISPIFPEQNVSNRIDTFTIKKMQNEFAKAFNQIRTAKDGATFVLAEESKKDDDKSDQKSFL</sequence>
<evidence type="ECO:0000313" key="12">
    <source>
        <dbReference type="WBParaSite" id="Gr19_v10_g5634.t1"/>
    </source>
</evidence>
<evidence type="ECO:0000256" key="1">
    <source>
        <dbReference type="ARBA" id="ARBA00004123"/>
    </source>
</evidence>
<dbReference type="AlphaFoldDB" id="A0A914HYF0"/>
<dbReference type="GO" id="GO:0006397">
    <property type="term" value="P:mRNA processing"/>
    <property type="evidence" value="ECO:0007669"/>
    <property type="project" value="UniProtKB-KW"/>
</dbReference>
<evidence type="ECO:0000256" key="7">
    <source>
        <dbReference type="ARBA" id="ARBA00022840"/>
    </source>
</evidence>
<dbReference type="EC" id="2.7.7.19" evidence="3"/>
<dbReference type="WBParaSite" id="Gr19_v10_g5634.t1">
    <property type="protein sequence ID" value="Gr19_v10_g5634.t1"/>
    <property type="gene ID" value="Gr19_v10_g5634"/>
</dbReference>
<dbReference type="Proteomes" id="UP000887572">
    <property type="component" value="Unplaced"/>
</dbReference>
<proteinExistence type="inferred from homology"/>
<evidence type="ECO:0000256" key="4">
    <source>
        <dbReference type="ARBA" id="ARBA00022664"/>
    </source>
</evidence>
<organism evidence="11 12">
    <name type="scientific">Globodera rostochiensis</name>
    <name type="common">Golden nematode worm</name>
    <name type="synonym">Heterodera rostochiensis</name>
    <dbReference type="NCBI Taxonomy" id="31243"/>
    <lineage>
        <taxon>Eukaryota</taxon>
        <taxon>Metazoa</taxon>
        <taxon>Ecdysozoa</taxon>
        <taxon>Nematoda</taxon>
        <taxon>Chromadorea</taxon>
        <taxon>Rhabditida</taxon>
        <taxon>Tylenchina</taxon>
        <taxon>Tylenchomorpha</taxon>
        <taxon>Tylenchoidea</taxon>
        <taxon>Heteroderidae</taxon>
        <taxon>Heteroderinae</taxon>
        <taxon>Globodera</taxon>
    </lineage>
</organism>
<keyword evidence="8" id="KW-0539">Nucleus</keyword>
<evidence type="ECO:0000256" key="2">
    <source>
        <dbReference type="ARBA" id="ARBA00010912"/>
    </source>
</evidence>
<keyword evidence="7" id="KW-0067">ATP-binding</keyword>
<keyword evidence="6" id="KW-0547">Nucleotide-binding</keyword>
<dbReference type="GO" id="GO:1990817">
    <property type="term" value="F:poly(A) RNA polymerase activity"/>
    <property type="evidence" value="ECO:0007669"/>
    <property type="project" value="UniProtKB-EC"/>
</dbReference>
<comment type="similarity">
    <text evidence="2">Belongs to the poly(A) polymerase family.</text>
</comment>
<evidence type="ECO:0000256" key="6">
    <source>
        <dbReference type="ARBA" id="ARBA00022741"/>
    </source>
</evidence>
<reference evidence="12" key="1">
    <citation type="submission" date="2022-11" db="UniProtKB">
        <authorList>
            <consortium name="WormBaseParasite"/>
        </authorList>
    </citation>
    <scope>IDENTIFICATION</scope>
</reference>
<name>A0A914HYF0_GLORO</name>
<keyword evidence="11" id="KW-1185">Reference proteome</keyword>
<evidence type="ECO:0000256" key="9">
    <source>
        <dbReference type="ARBA" id="ARBA00048830"/>
    </source>
</evidence>
<dbReference type="Pfam" id="PF04928">
    <property type="entry name" value="PAP_central"/>
    <property type="match status" value="1"/>
</dbReference>
<dbReference type="Gene3D" id="1.10.1410.10">
    <property type="match status" value="1"/>
</dbReference>
<dbReference type="PANTHER" id="PTHR10682">
    <property type="entry name" value="POLY A POLYMERASE"/>
    <property type="match status" value="1"/>
</dbReference>
<keyword evidence="5" id="KW-0808">Transferase</keyword>
<comment type="subcellular location">
    <subcellularLocation>
        <location evidence="1">Nucleus</location>
    </subcellularLocation>
</comment>
<evidence type="ECO:0000259" key="10">
    <source>
        <dbReference type="Pfam" id="PF04928"/>
    </source>
</evidence>
<evidence type="ECO:0000256" key="5">
    <source>
        <dbReference type="ARBA" id="ARBA00022679"/>
    </source>
</evidence>
<dbReference type="InterPro" id="IPR007012">
    <property type="entry name" value="PolA_pol_cen_dom"/>
</dbReference>
<dbReference type="SUPFAM" id="SSF81631">
    <property type="entry name" value="PAP/OAS1 substrate-binding domain"/>
    <property type="match status" value="1"/>
</dbReference>
<dbReference type="GO" id="GO:0005524">
    <property type="term" value="F:ATP binding"/>
    <property type="evidence" value="ECO:0007669"/>
    <property type="project" value="UniProtKB-KW"/>
</dbReference>
<dbReference type="GO" id="GO:0005634">
    <property type="term" value="C:nucleus"/>
    <property type="evidence" value="ECO:0007669"/>
    <property type="project" value="UniProtKB-SubCell"/>
</dbReference>
<evidence type="ECO:0000256" key="8">
    <source>
        <dbReference type="ARBA" id="ARBA00023242"/>
    </source>
</evidence>
<comment type="catalytic activity">
    <reaction evidence="9">
        <text>RNA(n) + ATP = RNA(n)-3'-adenine ribonucleotide + diphosphate</text>
        <dbReference type="Rhea" id="RHEA:11332"/>
        <dbReference type="Rhea" id="RHEA-COMP:14527"/>
        <dbReference type="Rhea" id="RHEA-COMP:17347"/>
        <dbReference type="ChEBI" id="CHEBI:30616"/>
        <dbReference type="ChEBI" id="CHEBI:33019"/>
        <dbReference type="ChEBI" id="CHEBI:140395"/>
        <dbReference type="ChEBI" id="CHEBI:173115"/>
        <dbReference type="EC" id="2.7.7.19"/>
    </reaction>
</comment>
<evidence type="ECO:0000256" key="3">
    <source>
        <dbReference type="ARBA" id="ARBA00012388"/>
    </source>
</evidence>
<feature type="domain" description="Poly(A) polymerase central" evidence="10">
    <location>
        <begin position="134"/>
        <end position="272"/>
    </location>
</feature>
<accession>A0A914HYF0</accession>